<accession>A0ABS1QHY7</accession>
<comment type="caution">
    <text evidence="1">The sequence shown here is derived from an EMBL/GenBank/DDBJ whole genome shotgun (WGS) entry which is preliminary data.</text>
</comment>
<name>A0ABS1QHY7_9FLAO</name>
<dbReference type="EMBL" id="JAELVM010000002">
    <property type="protein sequence ID" value="MBL1222229.1"/>
    <property type="molecule type" value="Genomic_DNA"/>
</dbReference>
<gene>
    <name evidence="1" type="ORF">JET18_15355</name>
</gene>
<dbReference type="RefSeq" id="WP_202092422.1">
    <property type="nucleotide sequence ID" value="NZ_JAELVM010000002.1"/>
</dbReference>
<evidence type="ECO:0000313" key="1">
    <source>
        <dbReference type="EMBL" id="MBL1222229.1"/>
    </source>
</evidence>
<reference evidence="1 2" key="1">
    <citation type="submission" date="2020-12" db="EMBL/GenBank/DDBJ databases">
        <title>Chryseobacterium endoalhailicus sp. nov., isolated from seed of leguminous plant.</title>
        <authorList>
            <person name="Zhang X."/>
        </authorList>
    </citation>
    <scope>NUCLEOTIDE SEQUENCE [LARGE SCALE GENOMIC DNA]</scope>
    <source>
        <strain evidence="1 2">L7</strain>
    </source>
</reference>
<evidence type="ECO:0008006" key="3">
    <source>
        <dbReference type="Google" id="ProtNLM"/>
    </source>
</evidence>
<proteinExistence type="predicted"/>
<dbReference type="Proteomes" id="UP000661696">
    <property type="component" value="Unassembled WGS sequence"/>
</dbReference>
<sequence length="50" mass="5520">MKKLKRNDLKKISGGVAAVITECDIDMNCPPGLCCSTGYICRDPKRYPCI</sequence>
<protein>
    <recommendedName>
        <fullName evidence="3">Bacteriocin</fullName>
    </recommendedName>
</protein>
<keyword evidence="2" id="KW-1185">Reference proteome</keyword>
<evidence type="ECO:0000313" key="2">
    <source>
        <dbReference type="Proteomes" id="UP000661696"/>
    </source>
</evidence>
<organism evidence="1 2">
    <name type="scientific">Chryseobacterium endalhagicum</name>
    <dbReference type="NCBI Taxonomy" id="2797638"/>
    <lineage>
        <taxon>Bacteria</taxon>
        <taxon>Pseudomonadati</taxon>
        <taxon>Bacteroidota</taxon>
        <taxon>Flavobacteriia</taxon>
        <taxon>Flavobacteriales</taxon>
        <taxon>Weeksellaceae</taxon>
        <taxon>Chryseobacterium group</taxon>
        <taxon>Chryseobacterium</taxon>
    </lineage>
</organism>